<reference evidence="1 2" key="1">
    <citation type="submission" date="2020-02" db="EMBL/GenBank/DDBJ databases">
        <title>Nitrogenibacter mangrovi gen. nov., sp. nov. isolated from mangrove sediment, a denitrifying betaproteobacterium.</title>
        <authorList>
            <person name="Liao H."/>
            <person name="Tian Y."/>
        </authorList>
    </citation>
    <scope>NUCLEOTIDE SEQUENCE [LARGE SCALE GENOMIC DNA]</scope>
    <source>
        <strain evidence="1 2">M9-3-2</strain>
    </source>
</reference>
<accession>A0A6C1B8B6</accession>
<dbReference type="EMBL" id="CP048836">
    <property type="protein sequence ID" value="QID19727.1"/>
    <property type="molecule type" value="Genomic_DNA"/>
</dbReference>
<proteinExistence type="predicted"/>
<evidence type="ECO:0008006" key="3">
    <source>
        <dbReference type="Google" id="ProtNLM"/>
    </source>
</evidence>
<dbReference type="KEGG" id="azq:G3580_05200"/>
<keyword evidence="2" id="KW-1185">Reference proteome</keyword>
<protein>
    <recommendedName>
        <fullName evidence="3">Thioredoxin domain-containing protein</fullName>
    </recommendedName>
</protein>
<sequence length="175" mass="19472">MALIAVCVLPVIASYLTFYVWPPEGRMNFGTLVTPTPLPESILADTQGHTVGRDQLAGKWTYLIVAPGHCDDRCRQALYLTRQVRTAQAKEMDRVARVWLVTDATAPSASVLDGHPGLQVLMADAPWRARFVPAGEPRVWLVDPQGNVMMRYPDELEPKGMLKDLARLLKYSQQG</sequence>
<organism evidence="1 2">
    <name type="scientific">Nitrogeniibacter mangrovi</name>
    <dbReference type="NCBI Taxonomy" id="2016596"/>
    <lineage>
        <taxon>Bacteria</taxon>
        <taxon>Pseudomonadati</taxon>
        <taxon>Pseudomonadota</taxon>
        <taxon>Betaproteobacteria</taxon>
        <taxon>Rhodocyclales</taxon>
        <taxon>Zoogloeaceae</taxon>
        <taxon>Nitrogeniibacter</taxon>
    </lineage>
</organism>
<gene>
    <name evidence="1" type="ORF">G3580_05200</name>
</gene>
<name>A0A6C1B8B6_9RHOO</name>
<dbReference type="Proteomes" id="UP000501991">
    <property type="component" value="Chromosome"/>
</dbReference>
<dbReference type="AlphaFoldDB" id="A0A6C1B8B6"/>
<dbReference type="Gene3D" id="3.40.30.10">
    <property type="entry name" value="Glutaredoxin"/>
    <property type="match status" value="1"/>
</dbReference>
<dbReference type="InterPro" id="IPR036249">
    <property type="entry name" value="Thioredoxin-like_sf"/>
</dbReference>
<evidence type="ECO:0000313" key="2">
    <source>
        <dbReference type="Proteomes" id="UP000501991"/>
    </source>
</evidence>
<dbReference type="SUPFAM" id="SSF52833">
    <property type="entry name" value="Thioredoxin-like"/>
    <property type="match status" value="1"/>
</dbReference>
<evidence type="ECO:0000313" key="1">
    <source>
        <dbReference type="EMBL" id="QID19727.1"/>
    </source>
</evidence>